<reference evidence="2" key="1">
    <citation type="submission" date="2016-10" db="EMBL/GenBank/DDBJ databases">
        <authorList>
            <person name="Varghese N."/>
            <person name="Submissions S."/>
        </authorList>
    </citation>
    <scope>NUCLEOTIDE SEQUENCE [LARGE SCALE GENOMIC DNA]</scope>
    <source>
        <strain evidence="2">DSM 9751</strain>
    </source>
</reference>
<accession>A0A1H4ZRM3</accession>
<dbReference type="Proteomes" id="UP000198982">
    <property type="component" value="Unassembled WGS sequence"/>
</dbReference>
<keyword evidence="2" id="KW-1185">Reference proteome</keyword>
<gene>
    <name evidence="1" type="ORF">SAMN05216178_6800</name>
</gene>
<dbReference type="EMBL" id="FNTJ01000003">
    <property type="protein sequence ID" value="SED32779.1"/>
    <property type="molecule type" value="Genomic_DNA"/>
</dbReference>
<dbReference type="AlphaFoldDB" id="A0A1H4ZRM3"/>
<sequence length="220" mass="24113">MNKKHRAAFAADPSFLARIAHTKSGTNAASVAADQKLPKREPSKAVLRAKKVQEANKDGRYDAVVSDESLGTLTFIFSGAMLLSLNVSLRMHDAKASALKDTWKKRVQAVVLENRALIYAWQQRCRFPLIVEEVYITAESALLDTEAVAAACKPIIDALVFNQVVPDDNCKFICQPLAYTERGPSPALLISFKPSPKPWGFIDDASVELARAAAKQRSVD</sequence>
<protein>
    <submittedName>
        <fullName evidence="1">Uncharacterized protein</fullName>
    </submittedName>
</protein>
<name>A0A1H4ZRM3_9PSED</name>
<organism evidence="1 2">
    <name type="scientific">Pseudomonas saponiphila</name>
    <dbReference type="NCBI Taxonomy" id="556534"/>
    <lineage>
        <taxon>Bacteria</taxon>
        <taxon>Pseudomonadati</taxon>
        <taxon>Pseudomonadota</taxon>
        <taxon>Gammaproteobacteria</taxon>
        <taxon>Pseudomonadales</taxon>
        <taxon>Pseudomonadaceae</taxon>
        <taxon>Pseudomonas</taxon>
    </lineage>
</organism>
<proteinExistence type="predicted"/>
<evidence type="ECO:0000313" key="1">
    <source>
        <dbReference type="EMBL" id="SED32779.1"/>
    </source>
</evidence>
<evidence type="ECO:0000313" key="2">
    <source>
        <dbReference type="Proteomes" id="UP000198982"/>
    </source>
</evidence>
<dbReference type="RefSeq" id="WP_092320772.1">
    <property type="nucleotide sequence ID" value="NZ_FNTJ01000003.1"/>
</dbReference>